<dbReference type="InterPro" id="IPR052893">
    <property type="entry name" value="TCS_response_regulator"/>
</dbReference>
<dbReference type="PROSITE" id="PS50110">
    <property type="entry name" value="RESPONSE_REGULATORY"/>
    <property type="match status" value="1"/>
</dbReference>
<sequence length="135" mass="15447">MDSNNFNFEKVMVVDDAEIDRFLAKKVLTKHAFAKEVLPQDSAMNALSYLSENQENKEALPDLIFLDINMPKMNGFDFLEEYKKLPESVKKKCIIVMLSSSLLPEDRELAMNNPYVCQFLNKPLTADKLKDVANP</sequence>
<dbReference type="STRING" id="104663.SAMN04488121_1021132"/>
<dbReference type="Proteomes" id="UP000199045">
    <property type="component" value="Unassembled WGS sequence"/>
</dbReference>
<dbReference type="InterPro" id="IPR011006">
    <property type="entry name" value="CheY-like_superfamily"/>
</dbReference>
<name>A0A1G7PBH2_CHIFI</name>
<evidence type="ECO:0000256" key="1">
    <source>
        <dbReference type="PROSITE-ProRule" id="PRU00169"/>
    </source>
</evidence>
<accession>A0A1G7PBH2</accession>
<feature type="modified residue" description="4-aspartylphosphate" evidence="1">
    <location>
        <position position="67"/>
    </location>
</feature>
<dbReference type="PANTHER" id="PTHR44520">
    <property type="entry name" value="RESPONSE REGULATOR RCP1-RELATED"/>
    <property type="match status" value="1"/>
</dbReference>
<feature type="domain" description="Response regulatory" evidence="2">
    <location>
        <begin position="10"/>
        <end position="135"/>
    </location>
</feature>
<proteinExistence type="predicted"/>
<dbReference type="OrthoDB" id="1121174at2"/>
<dbReference type="RefSeq" id="WP_089832048.1">
    <property type="nucleotide sequence ID" value="NZ_FNBN01000002.1"/>
</dbReference>
<dbReference type="PANTHER" id="PTHR44520:SF2">
    <property type="entry name" value="RESPONSE REGULATOR RCP1"/>
    <property type="match status" value="1"/>
</dbReference>
<evidence type="ECO:0000313" key="4">
    <source>
        <dbReference type="Proteomes" id="UP000199045"/>
    </source>
</evidence>
<dbReference type="AlphaFoldDB" id="A0A1G7PBH2"/>
<reference evidence="3 4" key="1">
    <citation type="submission" date="2016-10" db="EMBL/GenBank/DDBJ databases">
        <authorList>
            <person name="de Groot N.N."/>
        </authorList>
    </citation>
    <scope>NUCLEOTIDE SEQUENCE [LARGE SCALE GENOMIC DNA]</scope>
    <source>
        <strain evidence="3 4">DSM 527</strain>
    </source>
</reference>
<keyword evidence="1" id="KW-0597">Phosphoprotein</keyword>
<dbReference type="InterPro" id="IPR001789">
    <property type="entry name" value="Sig_transdc_resp-reg_receiver"/>
</dbReference>
<dbReference type="Gene3D" id="3.40.50.2300">
    <property type="match status" value="1"/>
</dbReference>
<protein>
    <submittedName>
        <fullName evidence="3">CheY chemotaxis protein or a CheY-like REC (Receiver) domain</fullName>
    </submittedName>
</protein>
<dbReference type="Pfam" id="PF00072">
    <property type="entry name" value="Response_reg"/>
    <property type="match status" value="1"/>
</dbReference>
<evidence type="ECO:0000313" key="3">
    <source>
        <dbReference type="EMBL" id="SDF83628.1"/>
    </source>
</evidence>
<organism evidence="3 4">
    <name type="scientific">Chitinophaga filiformis</name>
    <name type="common">Myxococcus filiformis</name>
    <name type="synonym">Flexibacter filiformis</name>
    <dbReference type="NCBI Taxonomy" id="104663"/>
    <lineage>
        <taxon>Bacteria</taxon>
        <taxon>Pseudomonadati</taxon>
        <taxon>Bacteroidota</taxon>
        <taxon>Chitinophagia</taxon>
        <taxon>Chitinophagales</taxon>
        <taxon>Chitinophagaceae</taxon>
        <taxon>Chitinophaga</taxon>
    </lineage>
</organism>
<evidence type="ECO:0000259" key="2">
    <source>
        <dbReference type="PROSITE" id="PS50110"/>
    </source>
</evidence>
<dbReference type="SUPFAM" id="SSF52172">
    <property type="entry name" value="CheY-like"/>
    <property type="match status" value="1"/>
</dbReference>
<dbReference type="SMART" id="SM00448">
    <property type="entry name" value="REC"/>
    <property type="match status" value="1"/>
</dbReference>
<gene>
    <name evidence="3" type="ORF">SAMN04488121_1021132</name>
</gene>
<dbReference type="GO" id="GO:0000160">
    <property type="term" value="P:phosphorelay signal transduction system"/>
    <property type="evidence" value="ECO:0007669"/>
    <property type="project" value="InterPro"/>
</dbReference>
<dbReference type="EMBL" id="FNBN01000002">
    <property type="protein sequence ID" value="SDF83628.1"/>
    <property type="molecule type" value="Genomic_DNA"/>
</dbReference>